<keyword evidence="1" id="KW-0472">Membrane</keyword>
<evidence type="ECO:0000313" key="3">
    <source>
        <dbReference type="Proteomes" id="UP001227126"/>
    </source>
</evidence>
<proteinExistence type="predicted"/>
<feature type="transmembrane region" description="Helical" evidence="1">
    <location>
        <begin position="6"/>
        <end position="24"/>
    </location>
</feature>
<dbReference type="RefSeq" id="WP_284486968.1">
    <property type="nucleotide sequence ID" value="NZ_JASNJE010000029.1"/>
</dbReference>
<sequence length="59" mass="6592">MTPFEIVATLSATTLVGVGAIAAYRMQRQMSELRPRDDMRVQELLADMPNGHNSKLLMD</sequence>
<keyword evidence="3" id="KW-1185">Reference proteome</keyword>
<evidence type="ECO:0000313" key="2">
    <source>
        <dbReference type="EMBL" id="MDK3075037.1"/>
    </source>
</evidence>
<keyword evidence="1" id="KW-1133">Transmembrane helix</keyword>
<accession>A0ABT7FIS4</accession>
<dbReference type="Proteomes" id="UP001227126">
    <property type="component" value="Unassembled WGS sequence"/>
</dbReference>
<dbReference type="EMBL" id="JASNJE010000029">
    <property type="protein sequence ID" value="MDK3075037.1"/>
    <property type="molecule type" value="Genomic_DNA"/>
</dbReference>
<keyword evidence="1" id="KW-0812">Transmembrane</keyword>
<evidence type="ECO:0000256" key="1">
    <source>
        <dbReference type="SAM" id="Phobius"/>
    </source>
</evidence>
<protein>
    <submittedName>
        <fullName evidence="2">Uncharacterized protein</fullName>
    </submittedName>
</protein>
<organism evidence="2 3">
    <name type="scientific">Sedimentitalea xiamensis</name>
    <dbReference type="NCBI Taxonomy" id="3050037"/>
    <lineage>
        <taxon>Bacteria</taxon>
        <taxon>Pseudomonadati</taxon>
        <taxon>Pseudomonadota</taxon>
        <taxon>Alphaproteobacteria</taxon>
        <taxon>Rhodobacterales</taxon>
        <taxon>Paracoccaceae</taxon>
        <taxon>Sedimentitalea</taxon>
    </lineage>
</organism>
<name>A0ABT7FIS4_9RHOB</name>
<comment type="caution">
    <text evidence="2">The sequence shown here is derived from an EMBL/GenBank/DDBJ whole genome shotgun (WGS) entry which is preliminary data.</text>
</comment>
<gene>
    <name evidence="2" type="ORF">QO034_18265</name>
</gene>
<reference evidence="2 3" key="1">
    <citation type="submission" date="2023-05" db="EMBL/GenBank/DDBJ databases">
        <title>Sedimentitalea sp. nov. JM2-8.</title>
        <authorList>
            <person name="Huang J."/>
        </authorList>
    </citation>
    <scope>NUCLEOTIDE SEQUENCE [LARGE SCALE GENOMIC DNA]</scope>
    <source>
        <strain evidence="2 3">JM2-8</strain>
    </source>
</reference>